<keyword evidence="4" id="KW-1185">Reference proteome</keyword>
<protein>
    <submittedName>
        <fullName evidence="3">ORF6N domain-containing protein</fullName>
    </submittedName>
</protein>
<proteinExistence type="predicted"/>
<dbReference type="KEGG" id="vg:65071935"/>
<feature type="domain" description="KilA-N DNA-binding" evidence="2">
    <location>
        <begin position="14"/>
        <end position="94"/>
    </location>
</feature>
<dbReference type="Pfam" id="PF03374">
    <property type="entry name" value="ANT"/>
    <property type="match status" value="1"/>
</dbReference>
<organism evidence="3 4">
    <name type="scientific">Fusobacterium phage Fnu1</name>
    <dbReference type="NCBI Taxonomy" id="2530024"/>
    <lineage>
        <taxon>Viruses</taxon>
        <taxon>Duplodnaviria</taxon>
        <taxon>Heunggongvirae</taxon>
        <taxon>Uroviricota</taxon>
        <taxon>Caudoviricetes</taxon>
        <taxon>Latrobevirus</taxon>
        <taxon>Latrobevirus FNU1</taxon>
    </lineage>
</organism>
<dbReference type="EMBL" id="MK554696">
    <property type="protein sequence ID" value="QBJ04092.1"/>
    <property type="molecule type" value="Genomic_DNA"/>
</dbReference>
<accession>A0A481W772</accession>
<name>A0A481W772_9CAUD</name>
<dbReference type="InterPro" id="IPR005039">
    <property type="entry name" value="Ant_C"/>
</dbReference>
<dbReference type="Pfam" id="PF10543">
    <property type="entry name" value="ORF6N"/>
    <property type="match status" value="1"/>
</dbReference>
<evidence type="ECO:0000259" key="1">
    <source>
        <dbReference type="Pfam" id="PF03374"/>
    </source>
</evidence>
<dbReference type="GO" id="GO:0003677">
    <property type="term" value="F:DNA binding"/>
    <property type="evidence" value="ECO:0007669"/>
    <property type="project" value="InterPro"/>
</dbReference>
<dbReference type="InterPro" id="IPR018873">
    <property type="entry name" value="KilA-N_DNA-bd_domain"/>
</dbReference>
<evidence type="ECO:0000313" key="4">
    <source>
        <dbReference type="Proteomes" id="UP000292160"/>
    </source>
</evidence>
<feature type="domain" description="Antirepressor protein C-terminal" evidence="1">
    <location>
        <begin position="153"/>
        <end position="253"/>
    </location>
</feature>
<dbReference type="Proteomes" id="UP000292160">
    <property type="component" value="Segment"/>
</dbReference>
<sequence>MNNIVKIKETEILIKEYKGQRVVTSWDIARVHNKEVREINQIFKNNQHRFILNKDYFSISINEIPESFKMIQKIPNNVKEILVFTESGYLLLTKPFTDDLSWEVQRQLVESYFTLKSIKTLSEKQTYIYNIIMANDDLNKAIAINEYETKYVKPLEQKGEYVDNVLNSESLLTTTIIGKDFGLSAKKLNEILNQGKIIYKQNGTWILYAKYQDLGLAQTVTTEKMTKEKVQLTFHTLKWTEKGKQFIYNYLKKLGYKLAIEV</sequence>
<dbReference type="RefSeq" id="YP_010082927.1">
    <property type="nucleotide sequence ID" value="NC_055035.1"/>
</dbReference>
<evidence type="ECO:0000259" key="2">
    <source>
        <dbReference type="Pfam" id="PF10543"/>
    </source>
</evidence>
<dbReference type="GeneID" id="65071935"/>
<reference evidence="3 4" key="1">
    <citation type="submission" date="2019-02" db="EMBL/GenBank/DDBJ databases">
        <title>Genomic, morphological and functional characterisation of novel bacteriophage Fnu1 capable of disrupt Fusobacterium nucleatum biofilm.</title>
        <authorList>
            <person name="Kabwe M."/>
            <person name="Brown T.L."/>
            <person name="Dashper S."/>
            <person name="Speirs L."/>
            <person name="Ku H."/>
            <person name="Petrovski S."/>
            <person name="Chan H.T."/>
            <person name="Lock P."/>
            <person name="Tucci J."/>
        </authorList>
    </citation>
    <scope>NUCLEOTIDE SEQUENCE [LARGE SCALE GENOMIC DNA]</scope>
</reference>
<evidence type="ECO:0000313" key="3">
    <source>
        <dbReference type="EMBL" id="QBJ04092.1"/>
    </source>
</evidence>